<evidence type="ECO:0000256" key="2">
    <source>
        <dbReference type="SAM" id="Phobius"/>
    </source>
</evidence>
<keyword evidence="2" id="KW-1133">Transmembrane helix</keyword>
<evidence type="ECO:0000313" key="4">
    <source>
        <dbReference type="Proteomes" id="UP000621266"/>
    </source>
</evidence>
<sequence>MSLCPRPEHAAMERRLDRIDRRVDACCATGAAVTAALGTGSLVTALYQYGMVQDGPMTTAGAALATALYAATGWIAKKVRKRRRARADAWRDESAGVSDRAFPPSRTSTSRQAGIPVVPAPRRTAHDHRTGTGSG</sequence>
<accession>A0ABQ7FJI0</accession>
<evidence type="ECO:0000313" key="3">
    <source>
        <dbReference type="EMBL" id="KAF4408820.1"/>
    </source>
</evidence>
<name>A0ABQ7FJI0_9ACTN</name>
<feature type="transmembrane region" description="Helical" evidence="2">
    <location>
        <begin position="23"/>
        <end position="47"/>
    </location>
</feature>
<proteinExistence type="predicted"/>
<feature type="transmembrane region" description="Helical" evidence="2">
    <location>
        <begin position="59"/>
        <end position="76"/>
    </location>
</feature>
<evidence type="ECO:0000256" key="1">
    <source>
        <dbReference type="SAM" id="MobiDB-lite"/>
    </source>
</evidence>
<organism evidence="3 4">
    <name type="scientific">Streptomyces lycii</name>
    <dbReference type="NCBI Taxonomy" id="2654337"/>
    <lineage>
        <taxon>Bacteria</taxon>
        <taxon>Bacillati</taxon>
        <taxon>Actinomycetota</taxon>
        <taxon>Actinomycetes</taxon>
        <taxon>Kitasatosporales</taxon>
        <taxon>Streptomycetaceae</taxon>
        <taxon>Streptomyces</taxon>
    </lineage>
</organism>
<reference evidence="3 4" key="1">
    <citation type="submission" date="2019-10" db="EMBL/GenBank/DDBJ databases">
        <title>Streptomyces tenebrisbrunneis sp.nov., an endogenous actinomycete isolated from of Lycium ruthenicum.</title>
        <authorList>
            <person name="Ma L."/>
        </authorList>
    </citation>
    <scope>NUCLEOTIDE SEQUENCE [LARGE SCALE GENOMIC DNA]</scope>
    <source>
        <strain evidence="3 4">TRM 66187</strain>
    </source>
</reference>
<dbReference type="Proteomes" id="UP000621266">
    <property type="component" value="Unassembled WGS sequence"/>
</dbReference>
<feature type="region of interest" description="Disordered" evidence="1">
    <location>
        <begin position="85"/>
        <end position="135"/>
    </location>
</feature>
<comment type="caution">
    <text evidence="3">The sequence shown here is derived from an EMBL/GenBank/DDBJ whole genome shotgun (WGS) entry which is preliminary data.</text>
</comment>
<keyword evidence="2" id="KW-0812">Transmembrane</keyword>
<keyword evidence="2" id="KW-0472">Membrane</keyword>
<dbReference type="EMBL" id="WHPN01000262">
    <property type="protein sequence ID" value="KAF4408820.1"/>
    <property type="molecule type" value="Genomic_DNA"/>
</dbReference>
<gene>
    <name evidence="3" type="ORF">GCU69_12285</name>
</gene>
<keyword evidence="4" id="KW-1185">Reference proteome</keyword>
<protein>
    <submittedName>
        <fullName evidence="3">Uncharacterized protein</fullName>
    </submittedName>
</protein>
<dbReference type="RefSeq" id="WP_098754760.1">
    <property type="nucleotide sequence ID" value="NZ_WHPN01000262.1"/>
</dbReference>